<name>A0A8B7MZC8_HYAAZ</name>
<reference evidence="3" key="1">
    <citation type="submission" date="2025-08" db="UniProtKB">
        <authorList>
            <consortium name="RefSeq"/>
        </authorList>
    </citation>
    <scope>IDENTIFICATION</scope>
    <source>
        <tissue evidence="3">Whole organism</tissue>
    </source>
</reference>
<evidence type="ECO:0000313" key="2">
    <source>
        <dbReference type="Proteomes" id="UP000694843"/>
    </source>
</evidence>
<sequence>MVVVENMHDAPYVSPQHSGPEVVAAMTAVCVAVRRRWGRRPLGCQFALAVALASDLDFVRAEGFVFGHVADEGYTNACAGTLLRYRRHIGAQHIGIWADIKKKHSSHAITADVSLGDTARAAAFFGAAAVVVTGAATGEETDVGHLRGTLLATVLFMITGPIL</sequence>
<dbReference type="SUPFAM" id="SSF51366">
    <property type="entry name" value="Ribulose-phoshate binding barrel"/>
    <property type="match status" value="1"/>
</dbReference>
<dbReference type="Proteomes" id="UP000694843">
    <property type="component" value="Unplaced"/>
</dbReference>
<dbReference type="PANTHER" id="PTHR21381">
    <property type="entry name" value="ZGC:162297"/>
    <property type="match status" value="1"/>
</dbReference>
<protein>
    <submittedName>
        <fullName evidence="3">Uncharacterized protein F13E9.13, mitochondrial-like</fullName>
    </submittedName>
</protein>
<organism evidence="2 3">
    <name type="scientific">Hyalella azteca</name>
    <name type="common">Amphipod</name>
    <dbReference type="NCBI Taxonomy" id="294128"/>
    <lineage>
        <taxon>Eukaryota</taxon>
        <taxon>Metazoa</taxon>
        <taxon>Ecdysozoa</taxon>
        <taxon>Arthropoda</taxon>
        <taxon>Crustacea</taxon>
        <taxon>Multicrustacea</taxon>
        <taxon>Malacostraca</taxon>
        <taxon>Eumalacostraca</taxon>
        <taxon>Peracarida</taxon>
        <taxon>Amphipoda</taxon>
        <taxon>Senticaudata</taxon>
        <taxon>Talitrida</taxon>
        <taxon>Talitroidea</taxon>
        <taxon>Hyalellidae</taxon>
        <taxon>Hyalella</taxon>
    </lineage>
</organism>
<comment type="similarity">
    <text evidence="1">Belongs to the BtpA family.</text>
</comment>
<keyword evidence="2" id="KW-1185">Reference proteome</keyword>
<evidence type="ECO:0000313" key="3">
    <source>
        <dbReference type="RefSeq" id="XP_018006906.1"/>
    </source>
</evidence>
<dbReference type="InterPro" id="IPR005137">
    <property type="entry name" value="BtpA"/>
</dbReference>
<dbReference type="GeneID" id="108664741"/>
<dbReference type="PANTHER" id="PTHR21381:SF3">
    <property type="entry name" value="SGC REGION PROTEIN SGCQ-RELATED"/>
    <property type="match status" value="1"/>
</dbReference>
<evidence type="ECO:0000256" key="1">
    <source>
        <dbReference type="ARBA" id="ARBA00006007"/>
    </source>
</evidence>
<dbReference type="OrthoDB" id="10045006at2759"/>
<dbReference type="InterPro" id="IPR011060">
    <property type="entry name" value="RibuloseP-bd_barrel"/>
</dbReference>
<gene>
    <name evidence="3" type="primary">LOC108664741</name>
</gene>
<dbReference type="KEGG" id="hazt:108664741"/>
<proteinExistence type="inferred from homology"/>
<dbReference type="Pfam" id="PF03437">
    <property type="entry name" value="BtpA"/>
    <property type="match status" value="1"/>
</dbReference>
<dbReference type="RefSeq" id="XP_018006906.1">
    <property type="nucleotide sequence ID" value="XM_018151417.2"/>
</dbReference>
<accession>A0A8B7MZC8</accession>
<dbReference type="AlphaFoldDB" id="A0A8B7MZC8"/>